<dbReference type="PANTHER" id="PTHR11247">
    <property type="entry name" value="PALMITOYL-PROTEIN THIOESTERASE/DOLICHYLDIPHOSPHATASE 1"/>
    <property type="match status" value="1"/>
</dbReference>
<dbReference type="PANTHER" id="PTHR11247:SF8">
    <property type="entry name" value="PALMITOYL-PROTEIN THIOESTERASE 1"/>
    <property type="match status" value="1"/>
</dbReference>
<keyword evidence="4 9" id="KW-0732">Signal</keyword>
<evidence type="ECO:0000256" key="5">
    <source>
        <dbReference type="ARBA" id="ARBA00022801"/>
    </source>
</evidence>
<sequence>MRPTALAALVALFSPCTAHPATTSSDPLPLVIWHGLGDNYLAEGLQEVGELAEKIHPGTFVYNVRLDNDAGSDRTATFFGNVTTQLAQVCADLAAHPILSSAPAIDALGFSQGGQFLRAYVERCNAPPVRSLVTFGSQHNGIAKFQACGPTDWLCKGAMGLLRSNAWSGFVQNRVVPAQYYRELNETTGLGSDAYLEHSNFLADINNERALKNVTYKKNLASLEKFVMFVFTDDTTVIPKETGWFAEVNATSEEVTRLQDRTIYKEDWIGLKKLDEKGALVFKNVTGEHMRLNEEDLEHAFREYFGPVSKKSVFQEVLGAWEL</sequence>
<dbReference type="STRING" id="236234.A0A1J9RUS7"/>
<keyword evidence="5" id="KW-0378">Hydrolase</keyword>
<dbReference type="Pfam" id="PF02089">
    <property type="entry name" value="Palm_thioest"/>
    <property type="match status" value="1"/>
</dbReference>
<dbReference type="OrthoDB" id="10263094at2759"/>
<keyword evidence="7" id="KW-0325">Glycoprotein</keyword>
<dbReference type="GeneID" id="31015716"/>
<evidence type="ECO:0000256" key="8">
    <source>
        <dbReference type="ARBA" id="ARBA00031934"/>
    </source>
</evidence>
<dbReference type="InterPro" id="IPR002472">
    <property type="entry name" value="Palm_thioest"/>
</dbReference>
<gene>
    <name evidence="10" type="ORF">BKCO1_4000045</name>
</gene>
<keyword evidence="6" id="KW-1015">Disulfide bond</keyword>
<name>A0A1J9RUS7_9PEZI</name>
<evidence type="ECO:0000256" key="2">
    <source>
        <dbReference type="ARBA" id="ARBA00012423"/>
    </source>
</evidence>
<evidence type="ECO:0000256" key="4">
    <source>
        <dbReference type="ARBA" id="ARBA00022729"/>
    </source>
</evidence>
<dbReference type="FunFam" id="3.40.50.1820:FF:000107">
    <property type="entry name" value="Palmitoyl-protein thioesterase 1"/>
    <property type="match status" value="1"/>
</dbReference>
<dbReference type="RefSeq" id="XP_020128435.1">
    <property type="nucleotide sequence ID" value="XM_020275455.1"/>
</dbReference>
<dbReference type="EC" id="3.1.2.22" evidence="2"/>
<dbReference type="InterPro" id="IPR029058">
    <property type="entry name" value="AB_hydrolase_fold"/>
</dbReference>
<evidence type="ECO:0000256" key="6">
    <source>
        <dbReference type="ARBA" id="ARBA00023157"/>
    </source>
</evidence>
<organism evidence="10 11">
    <name type="scientific">Diplodia corticola</name>
    <dbReference type="NCBI Taxonomy" id="236234"/>
    <lineage>
        <taxon>Eukaryota</taxon>
        <taxon>Fungi</taxon>
        <taxon>Dikarya</taxon>
        <taxon>Ascomycota</taxon>
        <taxon>Pezizomycotina</taxon>
        <taxon>Dothideomycetes</taxon>
        <taxon>Dothideomycetes incertae sedis</taxon>
        <taxon>Botryosphaeriales</taxon>
        <taxon>Botryosphaeriaceae</taxon>
        <taxon>Diplodia</taxon>
    </lineage>
</organism>
<evidence type="ECO:0000256" key="1">
    <source>
        <dbReference type="ARBA" id="ARBA00010758"/>
    </source>
</evidence>
<evidence type="ECO:0000313" key="11">
    <source>
        <dbReference type="Proteomes" id="UP000183809"/>
    </source>
</evidence>
<dbReference type="Proteomes" id="UP000183809">
    <property type="component" value="Unassembled WGS sequence"/>
</dbReference>
<feature type="signal peptide" evidence="9">
    <location>
        <begin position="1"/>
        <end position="18"/>
    </location>
</feature>
<feature type="chain" id="PRO_5012634091" description="Palmitoyl-protein thioesterase 1" evidence="9">
    <location>
        <begin position="19"/>
        <end position="323"/>
    </location>
</feature>
<comment type="similarity">
    <text evidence="1">Belongs to the palmitoyl-protein thioesterase family.</text>
</comment>
<evidence type="ECO:0000256" key="7">
    <source>
        <dbReference type="ARBA" id="ARBA00023180"/>
    </source>
</evidence>
<evidence type="ECO:0000256" key="3">
    <source>
        <dbReference type="ARBA" id="ARBA00014212"/>
    </source>
</evidence>
<dbReference type="AlphaFoldDB" id="A0A1J9RUS7"/>
<dbReference type="GO" id="GO:0008474">
    <property type="term" value="F:palmitoyl-(protein) hydrolase activity"/>
    <property type="evidence" value="ECO:0007669"/>
    <property type="project" value="UniProtKB-EC"/>
</dbReference>
<keyword evidence="11" id="KW-1185">Reference proteome</keyword>
<proteinExistence type="inferred from homology"/>
<dbReference type="EMBL" id="MNUE01000040">
    <property type="protein sequence ID" value="OJD32175.1"/>
    <property type="molecule type" value="Genomic_DNA"/>
</dbReference>
<dbReference type="PRINTS" id="PR00414">
    <property type="entry name" value="PPTHIESTRASE"/>
</dbReference>
<dbReference type="SUPFAM" id="SSF53474">
    <property type="entry name" value="alpha/beta-Hydrolases"/>
    <property type="match status" value="1"/>
</dbReference>
<protein>
    <recommendedName>
        <fullName evidence="3">Palmitoyl-protein thioesterase 1</fullName>
        <ecNumber evidence="2">3.1.2.22</ecNumber>
    </recommendedName>
    <alternativeName>
        <fullName evidence="8">Palmitoyl-protein hydrolase 1</fullName>
    </alternativeName>
</protein>
<evidence type="ECO:0000313" key="10">
    <source>
        <dbReference type="EMBL" id="OJD32175.1"/>
    </source>
</evidence>
<comment type="caution">
    <text evidence="10">The sequence shown here is derived from an EMBL/GenBank/DDBJ whole genome shotgun (WGS) entry which is preliminary data.</text>
</comment>
<reference evidence="10 11" key="1">
    <citation type="submission" date="2016-10" db="EMBL/GenBank/DDBJ databases">
        <title>Proteomics and genomics reveal pathogen-plant mechanisms compatible with a hemibiotrophic lifestyle of Diplodia corticola.</title>
        <authorList>
            <person name="Fernandes I."/>
            <person name="De Jonge R."/>
            <person name="Van De Peer Y."/>
            <person name="Devreese B."/>
            <person name="Alves A."/>
            <person name="Esteves A.C."/>
        </authorList>
    </citation>
    <scope>NUCLEOTIDE SEQUENCE [LARGE SCALE GENOMIC DNA]</scope>
    <source>
        <strain evidence="10 11">CBS 112549</strain>
    </source>
</reference>
<accession>A0A1J9RUS7</accession>
<dbReference type="Gene3D" id="3.40.50.1820">
    <property type="entry name" value="alpha/beta hydrolase"/>
    <property type="match status" value="1"/>
</dbReference>
<evidence type="ECO:0000256" key="9">
    <source>
        <dbReference type="SAM" id="SignalP"/>
    </source>
</evidence>